<sequence length="132" mass="15105">MPADLYSSPVPEQLWERIRNEFHLPSLEQVRERLSAVHENPEPLMQQLVRIFLDGGTYCPGYQFRPDQTLEPVVVALFERAMELRVPHNYFALWMMVPSPALQGARPVDLRRSAEASALLTGLERTFTVEAA</sequence>
<organism evidence="1 2">
    <name type="scientific">Paenarthrobacter ureafaciens</name>
    <dbReference type="NCBI Taxonomy" id="37931"/>
    <lineage>
        <taxon>Bacteria</taxon>
        <taxon>Bacillati</taxon>
        <taxon>Actinomycetota</taxon>
        <taxon>Actinomycetes</taxon>
        <taxon>Micrococcales</taxon>
        <taxon>Micrococcaceae</taxon>
        <taxon>Paenarthrobacter</taxon>
    </lineage>
</organism>
<accession>A0AAX3ER31</accession>
<protein>
    <recommendedName>
        <fullName evidence="3">Antitoxin Xre/MbcA/ParS-like toxin-binding domain-containing protein</fullName>
    </recommendedName>
</protein>
<evidence type="ECO:0008006" key="3">
    <source>
        <dbReference type="Google" id="ProtNLM"/>
    </source>
</evidence>
<evidence type="ECO:0000313" key="1">
    <source>
        <dbReference type="EMBL" id="UYW00008.1"/>
    </source>
</evidence>
<geneLocation type="plasmid" evidence="1 2">
    <name>unnamed2</name>
</geneLocation>
<name>A0AAX3ER31_PAEUR</name>
<evidence type="ECO:0000313" key="2">
    <source>
        <dbReference type="Proteomes" id="UP001163293"/>
    </source>
</evidence>
<dbReference type="Proteomes" id="UP001163293">
    <property type="component" value="Plasmid unnamed2"/>
</dbReference>
<reference evidence="1" key="1">
    <citation type="submission" date="2022-07" db="EMBL/GenBank/DDBJ databases">
        <authorList>
            <person name="Wu T."/>
        </authorList>
    </citation>
    <scope>NUCLEOTIDE SEQUENCE</scope>
    <source>
        <strain evidence="1">SD-1</strain>
        <plasmid evidence="1">unnamed2</plasmid>
    </source>
</reference>
<proteinExistence type="predicted"/>
<dbReference type="EMBL" id="CP101187">
    <property type="protein sequence ID" value="UYW00008.1"/>
    <property type="molecule type" value="Genomic_DNA"/>
</dbReference>
<keyword evidence="1" id="KW-0614">Plasmid</keyword>
<dbReference type="AlphaFoldDB" id="A0AAX3ER31"/>
<keyword evidence="2" id="KW-1185">Reference proteome</keyword>
<gene>
    <name evidence="1" type="ORF">NL394_22955</name>
</gene>
<dbReference type="RefSeq" id="WP_166842996.1">
    <property type="nucleotide sequence ID" value="NZ_CP101187.1"/>
</dbReference>